<accession>A0A370P3I8</accession>
<evidence type="ECO:0000313" key="2">
    <source>
        <dbReference type="Proteomes" id="UP000254937"/>
    </source>
</evidence>
<dbReference type="AlphaFoldDB" id="A0A370P3I8"/>
<evidence type="ECO:0000313" key="1">
    <source>
        <dbReference type="EMBL" id="RDK36380.1"/>
    </source>
</evidence>
<gene>
    <name evidence="1" type="ORF">M752DRAFT_312372</name>
</gene>
<proteinExistence type="predicted"/>
<reference evidence="1 2" key="1">
    <citation type="submission" date="2018-07" db="EMBL/GenBank/DDBJ databases">
        <title>Section-level genome sequencing of Aspergillus section Nigri to investigate inter- and intra-species variation.</title>
        <authorList>
            <consortium name="DOE Joint Genome Institute"/>
            <person name="Vesth T.C."/>
            <person name="Nybo J.L."/>
            <person name="Theobald S."/>
            <person name="Frisvad J.C."/>
            <person name="Larsen T.O."/>
            <person name="Nielsen K.F."/>
            <person name="Hoof J.B."/>
            <person name="Brandl J."/>
            <person name="Salamov A."/>
            <person name="Riley R."/>
            <person name="Gladden J.M."/>
            <person name="Phatale P."/>
            <person name="Nielsen M.T."/>
            <person name="Lyhne E.K."/>
            <person name="Kogle M.E."/>
            <person name="Strasser K."/>
            <person name="McDonnell E."/>
            <person name="Barry K."/>
            <person name="Clum A."/>
            <person name="Chen C."/>
            <person name="Nolan M."/>
            <person name="Sandor L."/>
            <person name="Kuo A."/>
            <person name="Lipzen A."/>
            <person name="Hainaut M."/>
            <person name="Drula E."/>
            <person name="Tsang A."/>
            <person name="Magnuson J.K."/>
            <person name="Henrissat B."/>
            <person name="Wiebenga A."/>
            <person name="Simmons B.A."/>
            <person name="Makela M.R."/>
            <person name="De vries R.P."/>
            <person name="Grigoriev I.V."/>
            <person name="Mortensen U.H."/>
            <person name="Baker S.E."/>
            <person name="Andersen M.R."/>
        </authorList>
    </citation>
    <scope>NUCLEOTIDE SEQUENCE [LARGE SCALE GENOMIC DNA]</scope>
    <source>
        <strain evidence="1 2">ATCC 13157</strain>
    </source>
</reference>
<dbReference type="EMBL" id="KZ851892">
    <property type="protein sequence ID" value="RDK36380.1"/>
    <property type="molecule type" value="Genomic_DNA"/>
</dbReference>
<keyword evidence="2" id="KW-1185">Reference proteome</keyword>
<protein>
    <submittedName>
        <fullName evidence="1">Uncharacterized protein</fullName>
    </submittedName>
</protein>
<dbReference type="Proteomes" id="UP000254937">
    <property type="component" value="Unassembled WGS sequence"/>
</dbReference>
<name>A0A370P3I8_ASPPH</name>
<sequence>MEQWERTSWRIMDSSSPTDITPSKGNMIIFAYFLVCIIWDGLPANPLSDHQAICKHQQVPLSLAGLRGP</sequence>
<organism evidence="1 2">
    <name type="scientific">Aspergillus phoenicis ATCC 13157</name>
    <dbReference type="NCBI Taxonomy" id="1353007"/>
    <lineage>
        <taxon>Eukaryota</taxon>
        <taxon>Fungi</taxon>
        <taxon>Dikarya</taxon>
        <taxon>Ascomycota</taxon>
        <taxon>Pezizomycotina</taxon>
        <taxon>Eurotiomycetes</taxon>
        <taxon>Eurotiomycetidae</taxon>
        <taxon>Eurotiales</taxon>
        <taxon>Aspergillaceae</taxon>
        <taxon>Aspergillus</taxon>
    </lineage>
</organism>